<keyword evidence="2" id="KW-0723">Serine/threonine-protein kinase</keyword>
<evidence type="ECO:0000313" key="17">
    <source>
        <dbReference type="Proteomes" id="UP000011750"/>
    </source>
</evidence>
<evidence type="ECO:0000313" key="16">
    <source>
        <dbReference type="EnsemblPlants" id="Bra006701.1-P"/>
    </source>
</evidence>
<keyword evidence="11 13" id="KW-0472">Membrane</keyword>
<feature type="chain" id="PRO_5004049893" description="Protein kinase domain-containing protein" evidence="14">
    <location>
        <begin position="24"/>
        <end position="686"/>
    </location>
</feature>
<evidence type="ECO:0000256" key="1">
    <source>
        <dbReference type="ARBA" id="ARBA00004167"/>
    </source>
</evidence>
<keyword evidence="17" id="KW-1185">Reference proteome</keyword>
<dbReference type="AlphaFoldDB" id="M4CR60"/>
<evidence type="ECO:0000256" key="6">
    <source>
        <dbReference type="ARBA" id="ARBA00022729"/>
    </source>
</evidence>
<dbReference type="Pfam" id="PF00069">
    <property type="entry name" value="Pkinase"/>
    <property type="match status" value="1"/>
</dbReference>
<keyword evidence="10 13" id="KW-1133">Transmembrane helix</keyword>
<keyword evidence="3" id="KW-0597">Phosphoprotein</keyword>
<dbReference type="PROSITE" id="PS00108">
    <property type="entry name" value="PROTEIN_KINASE_ST"/>
    <property type="match status" value="1"/>
</dbReference>
<dbReference type="SMART" id="SM00220">
    <property type="entry name" value="S_TKc"/>
    <property type="match status" value="1"/>
</dbReference>
<keyword evidence="7" id="KW-0547">Nucleotide-binding</keyword>
<evidence type="ECO:0000256" key="4">
    <source>
        <dbReference type="ARBA" id="ARBA00022679"/>
    </source>
</evidence>
<name>M4CR60_BRACM</name>
<reference evidence="16 17" key="1">
    <citation type="journal article" date="2011" name="Nat. Genet.">
        <title>The genome of the mesopolyploid crop species Brassica rapa.</title>
        <authorList>
            <consortium name="Brassica rapa Genome Sequencing Project Consortium"/>
            <person name="Wang X."/>
            <person name="Wang H."/>
            <person name="Wang J."/>
            <person name="Sun R."/>
            <person name="Wu J."/>
            <person name="Liu S."/>
            <person name="Bai Y."/>
            <person name="Mun J.H."/>
            <person name="Bancroft I."/>
            <person name="Cheng F."/>
            <person name="Huang S."/>
            <person name="Li X."/>
            <person name="Hua W."/>
            <person name="Wang J."/>
            <person name="Wang X."/>
            <person name="Freeling M."/>
            <person name="Pires J.C."/>
            <person name="Paterson A.H."/>
            <person name="Chalhoub B."/>
            <person name="Wang B."/>
            <person name="Hayward A."/>
            <person name="Sharpe A.G."/>
            <person name="Park B.S."/>
            <person name="Weisshaar B."/>
            <person name="Liu B."/>
            <person name="Li B."/>
            <person name="Liu B."/>
            <person name="Tong C."/>
            <person name="Song C."/>
            <person name="Duran C."/>
            <person name="Peng C."/>
            <person name="Geng C."/>
            <person name="Koh C."/>
            <person name="Lin C."/>
            <person name="Edwards D."/>
            <person name="Mu D."/>
            <person name="Shen D."/>
            <person name="Soumpourou E."/>
            <person name="Li F."/>
            <person name="Fraser F."/>
            <person name="Conant G."/>
            <person name="Lassalle G."/>
            <person name="King G.J."/>
            <person name="Bonnema G."/>
            <person name="Tang H."/>
            <person name="Wang H."/>
            <person name="Belcram H."/>
            <person name="Zhou H."/>
            <person name="Hirakawa H."/>
            <person name="Abe H."/>
            <person name="Guo H."/>
            <person name="Wang H."/>
            <person name="Jin H."/>
            <person name="Parkin I.A."/>
            <person name="Batley J."/>
            <person name="Kim J.S."/>
            <person name="Just J."/>
            <person name="Li J."/>
            <person name="Xu J."/>
            <person name="Deng J."/>
            <person name="Kim J.A."/>
            <person name="Li J."/>
            <person name="Yu J."/>
            <person name="Meng J."/>
            <person name="Wang J."/>
            <person name="Min J."/>
            <person name="Poulain J."/>
            <person name="Wang J."/>
            <person name="Hatakeyama K."/>
            <person name="Wu K."/>
            <person name="Wang L."/>
            <person name="Fang L."/>
            <person name="Trick M."/>
            <person name="Links M.G."/>
            <person name="Zhao M."/>
            <person name="Jin M."/>
            <person name="Ramchiary N."/>
            <person name="Drou N."/>
            <person name="Berkman P.J."/>
            <person name="Cai Q."/>
            <person name="Huang Q."/>
            <person name="Li R."/>
            <person name="Tabata S."/>
            <person name="Cheng S."/>
            <person name="Zhang S."/>
            <person name="Zhang S."/>
            <person name="Huang S."/>
            <person name="Sato S."/>
            <person name="Sun S."/>
            <person name="Kwon S.J."/>
            <person name="Choi S.R."/>
            <person name="Lee T.H."/>
            <person name="Fan W."/>
            <person name="Zhao X."/>
            <person name="Tan X."/>
            <person name="Xu X."/>
            <person name="Wang Y."/>
            <person name="Qiu Y."/>
            <person name="Yin Y."/>
            <person name="Li Y."/>
            <person name="Du Y."/>
            <person name="Liao Y."/>
            <person name="Lim Y."/>
            <person name="Narusaka Y."/>
            <person name="Wang Y."/>
            <person name="Wang Z."/>
            <person name="Li Z."/>
            <person name="Wang Z."/>
            <person name="Xiong Z."/>
            <person name="Zhang Z."/>
        </authorList>
    </citation>
    <scope>NUCLEOTIDE SEQUENCE [LARGE SCALE GENOMIC DNA]</scope>
    <source>
        <strain evidence="16 17">cv. Chiifu-401-42</strain>
    </source>
</reference>
<evidence type="ECO:0000256" key="13">
    <source>
        <dbReference type="SAM" id="Phobius"/>
    </source>
</evidence>
<dbReference type="PANTHER" id="PTHR45631:SF133">
    <property type="entry name" value="PROTEIN KINASE DOMAIN-CONTAINING PROTEIN"/>
    <property type="match status" value="1"/>
</dbReference>
<dbReference type="HOGENOM" id="CLU_000288_41_1_1"/>
<evidence type="ECO:0000256" key="10">
    <source>
        <dbReference type="ARBA" id="ARBA00022989"/>
    </source>
</evidence>
<dbReference type="GO" id="GO:0004674">
    <property type="term" value="F:protein serine/threonine kinase activity"/>
    <property type="evidence" value="ECO:0007669"/>
    <property type="project" value="UniProtKB-KW"/>
</dbReference>
<evidence type="ECO:0000256" key="14">
    <source>
        <dbReference type="SAM" id="SignalP"/>
    </source>
</evidence>
<dbReference type="Pfam" id="PF12819">
    <property type="entry name" value="Malectin_like"/>
    <property type="match status" value="1"/>
</dbReference>
<dbReference type="InterPro" id="IPR011009">
    <property type="entry name" value="Kinase-like_dom_sf"/>
</dbReference>
<dbReference type="InParanoid" id="M4CR60"/>
<keyword evidence="9" id="KW-0067">ATP-binding</keyword>
<evidence type="ECO:0000256" key="2">
    <source>
        <dbReference type="ARBA" id="ARBA00022527"/>
    </source>
</evidence>
<accession>M4CR60</accession>
<comment type="subcellular location">
    <subcellularLocation>
        <location evidence="1">Membrane</location>
        <topology evidence="1">Single-pass membrane protein</topology>
    </subcellularLocation>
</comment>
<dbReference type="InterPro" id="IPR008271">
    <property type="entry name" value="Ser/Thr_kinase_AS"/>
</dbReference>
<organism evidence="16 17">
    <name type="scientific">Brassica campestris</name>
    <name type="common">Field mustard</name>
    <dbReference type="NCBI Taxonomy" id="3711"/>
    <lineage>
        <taxon>Eukaryota</taxon>
        <taxon>Viridiplantae</taxon>
        <taxon>Streptophyta</taxon>
        <taxon>Embryophyta</taxon>
        <taxon>Tracheophyta</taxon>
        <taxon>Spermatophyta</taxon>
        <taxon>Magnoliopsida</taxon>
        <taxon>eudicotyledons</taxon>
        <taxon>Gunneridae</taxon>
        <taxon>Pentapetalae</taxon>
        <taxon>rosids</taxon>
        <taxon>malvids</taxon>
        <taxon>Brassicales</taxon>
        <taxon>Brassicaceae</taxon>
        <taxon>Brassiceae</taxon>
        <taxon>Brassica</taxon>
    </lineage>
</organism>
<dbReference type="Gramene" id="Bra006701.1">
    <property type="protein sequence ID" value="Bra006701.1-P"/>
    <property type="gene ID" value="Bra006701"/>
</dbReference>
<keyword evidence="5 13" id="KW-0812">Transmembrane</keyword>
<dbReference type="SUPFAM" id="SSF56112">
    <property type="entry name" value="Protein kinase-like (PK-like)"/>
    <property type="match status" value="1"/>
</dbReference>
<dbReference type="FunFam" id="1.10.510.10:FF:000146">
    <property type="entry name" value="LRR receptor-like serine/threonine-protein kinase IOS1"/>
    <property type="match status" value="1"/>
</dbReference>
<evidence type="ECO:0000256" key="3">
    <source>
        <dbReference type="ARBA" id="ARBA00022553"/>
    </source>
</evidence>
<feature type="domain" description="Protein kinase" evidence="15">
    <location>
        <begin position="369"/>
        <end position="651"/>
    </location>
</feature>
<dbReference type="EnsemblPlants" id="Bra006701.1">
    <property type="protein sequence ID" value="Bra006701.1-P"/>
    <property type="gene ID" value="Bra006701"/>
</dbReference>
<evidence type="ECO:0000256" key="8">
    <source>
        <dbReference type="ARBA" id="ARBA00022777"/>
    </source>
</evidence>
<feature type="transmembrane region" description="Helical" evidence="13">
    <location>
        <begin position="404"/>
        <end position="428"/>
    </location>
</feature>
<keyword evidence="4" id="KW-0808">Transferase</keyword>
<evidence type="ECO:0000256" key="7">
    <source>
        <dbReference type="ARBA" id="ARBA00022741"/>
    </source>
</evidence>
<evidence type="ECO:0000256" key="5">
    <source>
        <dbReference type="ARBA" id="ARBA00022692"/>
    </source>
</evidence>
<dbReference type="eggNOG" id="ENOG502QQCZ">
    <property type="taxonomic scope" value="Eukaryota"/>
</dbReference>
<evidence type="ECO:0000259" key="15">
    <source>
        <dbReference type="PROSITE" id="PS50011"/>
    </source>
</evidence>
<protein>
    <recommendedName>
        <fullName evidence="15">Protein kinase domain-containing protein</fullName>
    </recommendedName>
</protein>
<dbReference type="Gene3D" id="1.10.510.10">
    <property type="entry name" value="Transferase(Phosphotransferase) domain 1"/>
    <property type="match status" value="1"/>
</dbReference>
<dbReference type="InterPro" id="IPR024788">
    <property type="entry name" value="Malectin-like_Carb-bd_dom"/>
</dbReference>
<evidence type="ECO:0000256" key="9">
    <source>
        <dbReference type="ARBA" id="ARBA00022840"/>
    </source>
</evidence>
<proteinExistence type="predicted"/>
<dbReference type="GO" id="GO:0005524">
    <property type="term" value="F:ATP binding"/>
    <property type="evidence" value="ECO:0007669"/>
    <property type="project" value="UniProtKB-KW"/>
</dbReference>
<dbReference type="GO" id="GO:0016020">
    <property type="term" value="C:membrane"/>
    <property type="evidence" value="ECO:0007669"/>
    <property type="project" value="UniProtKB-SubCell"/>
</dbReference>
<evidence type="ECO:0000256" key="11">
    <source>
        <dbReference type="ARBA" id="ARBA00023136"/>
    </source>
</evidence>
<keyword evidence="12" id="KW-0675">Receptor</keyword>
<dbReference type="PROSITE" id="PS50011">
    <property type="entry name" value="PROTEIN_KINASE_DOM"/>
    <property type="match status" value="1"/>
</dbReference>
<dbReference type="InterPro" id="IPR000719">
    <property type="entry name" value="Prot_kinase_dom"/>
</dbReference>
<feature type="signal peptide" evidence="14">
    <location>
        <begin position="1"/>
        <end position="23"/>
    </location>
</feature>
<reference evidence="16" key="3">
    <citation type="submission" date="2023-03" db="UniProtKB">
        <authorList>
            <consortium name="EnsemblPlants"/>
        </authorList>
    </citation>
    <scope>IDENTIFICATION</scope>
    <source>
        <strain evidence="16">cv. Chiifu-401-42</strain>
    </source>
</reference>
<evidence type="ECO:0000256" key="12">
    <source>
        <dbReference type="ARBA" id="ARBA00023170"/>
    </source>
</evidence>
<sequence length="686" mass="77109">MQSACRVSVVVLGTLAIIHLVQAQDQQGFTSLDCGLPADERSPYDEERTGLRFSSDTAFIQDGKTGRIQANRESEFLKPYTTLRYFPNGRRNCYNINVEKGRKHLIRAYFIYANYDGLDINPKFDLYLGPNLWITINLQGKVNGTQTEILHIPTSNVLQICLVKTGTTTPFISTLEIRPMGNNSYITKSGSLFLWFRRYLTKSKTYIRYPSDEYDRVWSSSLRDEWTLVSTTLQVNNFNNYSLPENALTTAATPTNSSEPLTIQWASNNVNNQYYLYTHFAEIQDVQTNDTREFNITWNGEHYFGPLIPPKFTVHTIYSQRAETCKGGICSFELMRTSRSTLPPLLNAYEVYTVIHFPQSETNENDEPICVIDVLKQNLSSCSTQENPRLCLSGSCLPPKSKPFPVAIVASTVSVAIIIAVLILAFVLRKKKPSVVGVGYCNERDHLALIYEFVPNGDLRPHLSGKAGRSIINWSSRLRIAMEAASGLEYLHTGCIPPMVHRDVKTTNILLDEHFKAKLAHFGLSRSFPVGGESHISTMIAGTPGYIDPEYYSTSRLTEKSDVYSFGVVLLEIITNEPVLDHARAQTHITQWVGFELNSGDINSIMDPYLQGDYDSHSAWRALELAMSCSNPSSTRRPSMSHVVIELKECLASENPRRNTSRGNMDSPSSSEVIMLIDTGMFPVAR</sequence>
<keyword evidence="6 14" id="KW-0732">Signal</keyword>
<keyword evidence="8" id="KW-0418">Kinase</keyword>
<dbReference type="OMA" id="ARAQTHI"/>
<dbReference type="PANTHER" id="PTHR45631">
    <property type="entry name" value="OS07G0107800 PROTEIN-RELATED"/>
    <property type="match status" value="1"/>
</dbReference>
<dbReference type="Proteomes" id="UP000011750">
    <property type="component" value="Chromosome A03"/>
</dbReference>
<reference evidence="16 17" key="2">
    <citation type="journal article" date="2018" name="Hortic Res">
        <title>Improved Brassica rapa reference genome by single-molecule sequencing and chromosome conformation capture technologies.</title>
        <authorList>
            <person name="Zhang L."/>
            <person name="Cai X."/>
            <person name="Wu J."/>
            <person name="Liu M."/>
            <person name="Grob S."/>
            <person name="Cheng F."/>
            <person name="Liang J."/>
            <person name="Cai C."/>
            <person name="Liu Z."/>
            <person name="Liu B."/>
            <person name="Wang F."/>
            <person name="Li S."/>
            <person name="Liu F."/>
            <person name="Li X."/>
            <person name="Cheng L."/>
            <person name="Yang W."/>
            <person name="Li M.H."/>
            <person name="Grossniklaus U."/>
            <person name="Zheng H."/>
            <person name="Wang X."/>
        </authorList>
    </citation>
    <scope>NUCLEOTIDE SEQUENCE [LARGE SCALE GENOMIC DNA]</scope>
    <source>
        <strain evidence="16 17">cv. Chiifu-401-42</strain>
    </source>
</reference>